<protein>
    <submittedName>
        <fullName evidence="2">AzlD domain-containing protein</fullName>
    </submittedName>
</protein>
<feature type="transmembrane region" description="Helical" evidence="1">
    <location>
        <begin position="91"/>
        <end position="109"/>
    </location>
</feature>
<dbReference type="PIRSF" id="PIRSF003203">
    <property type="entry name" value="AzlD"/>
    <property type="match status" value="1"/>
</dbReference>
<keyword evidence="1" id="KW-0812">Transmembrane</keyword>
<dbReference type="EMBL" id="JACSRA010000007">
    <property type="protein sequence ID" value="MBD7910913.1"/>
    <property type="molecule type" value="Genomic_DNA"/>
</dbReference>
<dbReference type="RefSeq" id="WP_143317498.1">
    <property type="nucleotide sequence ID" value="NZ_JACSRA010000007.1"/>
</dbReference>
<evidence type="ECO:0000256" key="1">
    <source>
        <dbReference type="SAM" id="Phobius"/>
    </source>
</evidence>
<keyword evidence="1" id="KW-0472">Membrane</keyword>
<dbReference type="Proteomes" id="UP000627781">
    <property type="component" value="Unassembled WGS sequence"/>
</dbReference>
<sequence length="110" mass="12411">MTLTPIQILITINVIAFGTIITRFLPFIIFRDNKKMPKYIEYLGDILPYSVISLLVIYCLKSVSLTSSPYSLPELLSIITIVALHKWKNSTLLSIAGGTIIYMILVQCIF</sequence>
<gene>
    <name evidence="2" type="ORF">H9661_06040</name>
</gene>
<evidence type="ECO:0000313" key="2">
    <source>
        <dbReference type="EMBL" id="MBD7910913.1"/>
    </source>
</evidence>
<feature type="transmembrane region" description="Helical" evidence="1">
    <location>
        <begin position="42"/>
        <end position="63"/>
    </location>
</feature>
<keyword evidence="3" id="KW-1185">Reference proteome</keyword>
<organism evidence="2 3">
    <name type="scientific">Clostridium cibarium</name>
    <dbReference type="NCBI Taxonomy" id="2762247"/>
    <lineage>
        <taxon>Bacteria</taxon>
        <taxon>Bacillati</taxon>
        <taxon>Bacillota</taxon>
        <taxon>Clostridia</taxon>
        <taxon>Eubacteriales</taxon>
        <taxon>Clostridiaceae</taxon>
        <taxon>Clostridium</taxon>
    </lineage>
</organism>
<evidence type="ECO:0000313" key="3">
    <source>
        <dbReference type="Proteomes" id="UP000627781"/>
    </source>
</evidence>
<keyword evidence="1" id="KW-1133">Transmembrane helix</keyword>
<reference evidence="2 3" key="1">
    <citation type="submission" date="2020-08" db="EMBL/GenBank/DDBJ databases">
        <title>A Genomic Blueprint of the Chicken Gut Microbiome.</title>
        <authorList>
            <person name="Gilroy R."/>
            <person name="Ravi A."/>
            <person name="Getino M."/>
            <person name="Pursley I."/>
            <person name="Horton D.L."/>
            <person name="Alikhan N.-F."/>
            <person name="Baker D."/>
            <person name="Gharbi K."/>
            <person name="Hall N."/>
            <person name="Watson M."/>
            <person name="Adriaenssens E.M."/>
            <person name="Foster-Nyarko E."/>
            <person name="Jarju S."/>
            <person name="Secka A."/>
            <person name="Antonio M."/>
            <person name="Oren A."/>
            <person name="Chaudhuri R."/>
            <person name="La Ragione R.M."/>
            <person name="Hildebrand F."/>
            <person name="Pallen M.J."/>
        </authorList>
    </citation>
    <scope>NUCLEOTIDE SEQUENCE [LARGE SCALE GENOMIC DNA]</scope>
    <source>
        <strain evidence="2 3">Sa3CVN1</strain>
    </source>
</reference>
<comment type="caution">
    <text evidence="2">The sequence shown here is derived from an EMBL/GenBank/DDBJ whole genome shotgun (WGS) entry which is preliminary data.</text>
</comment>
<dbReference type="InterPro" id="IPR008407">
    <property type="entry name" value="Brnchd-chn_aa_trnsp_AzlD"/>
</dbReference>
<proteinExistence type="predicted"/>
<accession>A0ABR8PRZ2</accession>
<name>A0ABR8PRZ2_9CLOT</name>
<dbReference type="Pfam" id="PF05437">
    <property type="entry name" value="AzlD"/>
    <property type="match status" value="1"/>
</dbReference>
<feature type="transmembrane region" description="Helical" evidence="1">
    <location>
        <begin position="6"/>
        <end position="30"/>
    </location>
</feature>